<dbReference type="Proteomes" id="UP000031668">
    <property type="component" value="Unassembled WGS sequence"/>
</dbReference>
<dbReference type="OrthoDB" id="5969578at2759"/>
<dbReference type="AlphaFoldDB" id="A0A0C2IVP2"/>
<dbReference type="SUPFAM" id="SSF55797">
    <property type="entry name" value="PR-1-like"/>
    <property type="match status" value="1"/>
</dbReference>
<keyword evidence="3" id="KW-1185">Reference proteome</keyword>
<proteinExistence type="predicted"/>
<accession>A0A0C2IVP2</accession>
<evidence type="ECO:0000313" key="2">
    <source>
        <dbReference type="EMBL" id="KII60922.1"/>
    </source>
</evidence>
<dbReference type="PANTHER" id="PTHR10334">
    <property type="entry name" value="CYSTEINE-RICH SECRETORY PROTEIN-RELATED"/>
    <property type="match status" value="1"/>
</dbReference>
<dbReference type="InterPro" id="IPR035940">
    <property type="entry name" value="CAP_sf"/>
</dbReference>
<organism evidence="2 3">
    <name type="scientific">Thelohanellus kitauei</name>
    <name type="common">Myxosporean</name>
    <dbReference type="NCBI Taxonomy" id="669202"/>
    <lineage>
        <taxon>Eukaryota</taxon>
        <taxon>Metazoa</taxon>
        <taxon>Cnidaria</taxon>
        <taxon>Myxozoa</taxon>
        <taxon>Myxosporea</taxon>
        <taxon>Bivalvulida</taxon>
        <taxon>Platysporina</taxon>
        <taxon>Myxobolidae</taxon>
        <taxon>Thelohanellus</taxon>
    </lineage>
</organism>
<protein>
    <submittedName>
        <fullName evidence="2">Golgi-associated plant pathogenesis-related protein 1</fullName>
    </submittedName>
</protein>
<sequence length="144" mass="16623">MLEIHNDIRVYHNAYPLVLKDYMCEMAQQLSEKLILYKMGKSEEPGYPDLRYGKSITYVVGRELPSAKSICSSWYDGNRFYDFSKNVYNKQNGGFTQLIWKASKYVGFGVYWGDNRSIIVALYYPAGNIKGQYEENVEPSRGSP</sequence>
<evidence type="ECO:0000313" key="3">
    <source>
        <dbReference type="Proteomes" id="UP000031668"/>
    </source>
</evidence>
<name>A0A0C2IVP2_THEKT</name>
<dbReference type="Pfam" id="PF00188">
    <property type="entry name" value="CAP"/>
    <property type="match status" value="1"/>
</dbReference>
<feature type="domain" description="SCP" evidence="1">
    <location>
        <begin position="1"/>
        <end position="131"/>
    </location>
</feature>
<dbReference type="OMA" id="YASNTCI"/>
<dbReference type="SMART" id="SM00198">
    <property type="entry name" value="SCP"/>
    <property type="match status" value="1"/>
</dbReference>
<reference evidence="2 3" key="1">
    <citation type="journal article" date="2014" name="Genome Biol. Evol.">
        <title>The genome of the myxosporean Thelohanellus kitauei shows adaptations to nutrient acquisition within its fish host.</title>
        <authorList>
            <person name="Yang Y."/>
            <person name="Xiong J."/>
            <person name="Zhou Z."/>
            <person name="Huo F."/>
            <person name="Miao W."/>
            <person name="Ran C."/>
            <person name="Liu Y."/>
            <person name="Zhang J."/>
            <person name="Feng J."/>
            <person name="Wang M."/>
            <person name="Wang M."/>
            <person name="Wang L."/>
            <person name="Yao B."/>
        </authorList>
    </citation>
    <scope>NUCLEOTIDE SEQUENCE [LARGE SCALE GENOMIC DNA]</scope>
    <source>
        <strain evidence="2">Wuqing</strain>
    </source>
</reference>
<dbReference type="InterPro" id="IPR014044">
    <property type="entry name" value="CAP_dom"/>
</dbReference>
<dbReference type="Gene3D" id="3.40.33.10">
    <property type="entry name" value="CAP"/>
    <property type="match status" value="1"/>
</dbReference>
<evidence type="ECO:0000259" key="1">
    <source>
        <dbReference type="SMART" id="SM00198"/>
    </source>
</evidence>
<gene>
    <name evidence="2" type="ORF">RF11_13895</name>
</gene>
<dbReference type="InterPro" id="IPR001283">
    <property type="entry name" value="CRISP-related"/>
</dbReference>
<comment type="caution">
    <text evidence="2">The sequence shown here is derived from an EMBL/GenBank/DDBJ whole genome shotgun (WGS) entry which is preliminary data.</text>
</comment>
<dbReference type="EMBL" id="JWZT01005390">
    <property type="protein sequence ID" value="KII60922.1"/>
    <property type="molecule type" value="Genomic_DNA"/>
</dbReference>